<gene>
    <name evidence="2" type="ORF">Ccrd_021449</name>
</gene>
<dbReference type="EMBL" id="LEKV01003391">
    <property type="protein sequence ID" value="KVI00330.1"/>
    <property type="molecule type" value="Genomic_DNA"/>
</dbReference>
<keyword evidence="3" id="KW-1185">Reference proteome</keyword>
<protein>
    <submittedName>
        <fullName evidence="2">Uncharacterized protein</fullName>
    </submittedName>
</protein>
<dbReference type="AlphaFoldDB" id="A0A118K075"/>
<feature type="transmembrane region" description="Helical" evidence="1">
    <location>
        <begin position="79"/>
        <end position="105"/>
    </location>
</feature>
<keyword evidence="1" id="KW-0472">Membrane</keyword>
<keyword evidence="1" id="KW-0812">Transmembrane</keyword>
<proteinExistence type="predicted"/>
<accession>A0A118K075</accession>
<comment type="caution">
    <text evidence="2">The sequence shown here is derived from an EMBL/GenBank/DDBJ whole genome shotgun (WGS) entry which is preliminary data.</text>
</comment>
<sequence>MATKNRWKEEVVGIRDNITTFPIVPLEASFHHLTFTRAEMARSRARKLWEWVGTALVAFPAALAGLLQLPTALVAFPAALAGLLQLPTALVAFPAALAGLLTALVSPQLSSLSPLFSPTLCSSTCLNRCSSNRLFVSLEQEEKEAHLPHIYYSISSIRMIVPLKPTAIDATAITAGPATNLATIPYAANLFPQAISFDSENIVIAQSKLPFFDKFVHKNKTIRVKTFETPSAAMNLRIDPGNELKGEKRDGENGYESVDTSTLLCINV</sequence>
<evidence type="ECO:0000256" key="1">
    <source>
        <dbReference type="SAM" id="Phobius"/>
    </source>
</evidence>
<keyword evidence="1" id="KW-1133">Transmembrane helix</keyword>
<dbReference type="Proteomes" id="UP000243975">
    <property type="component" value="Unassembled WGS sequence"/>
</dbReference>
<organism evidence="2 3">
    <name type="scientific">Cynara cardunculus var. scolymus</name>
    <name type="common">Globe artichoke</name>
    <name type="synonym">Cynara scolymus</name>
    <dbReference type="NCBI Taxonomy" id="59895"/>
    <lineage>
        <taxon>Eukaryota</taxon>
        <taxon>Viridiplantae</taxon>
        <taxon>Streptophyta</taxon>
        <taxon>Embryophyta</taxon>
        <taxon>Tracheophyta</taxon>
        <taxon>Spermatophyta</taxon>
        <taxon>Magnoliopsida</taxon>
        <taxon>eudicotyledons</taxon>
        <taxon>Gunneridae</taxon>
        <taxon>Pentapetalae</taxon>
        <taxon>asterids</taxon>
        <taxon>campanulids</taxon>
        <taxon>Asterales</taxon>
        <taxon>Asteraceae</taxon>
        <taxon>Carduoideae</taxon>
        <taxon>Cardueae</taxon>
        <taxon>Carduinae</taxon>
        <taxon>Cynara</taxon>
    </lineage>
</organism>
<evidence type="ECO:0000313" key="3">
    <source>
        <dbReference type="Proteomes" id="UP000243975"/>
    </source>
</evidence>
<reference evidence="2 3" key="1">
    <citation type="journal article" date="2016" name="Sci. Rep.">
        <title>The genome sequence of the outbreeding globe artichoke constructed de novo incorporating a phase-aware low-pass sequencing strategy of F1 progeny.</title>
        <authorList>
            <person name="Scaglione D."/>
            <person name="Reyes-Chin-Wo S."/>
            <person name="Acquadro A."/>
            <person name="Froenicke L."/>
            <person name="Portis E."/>
            <person name="Beitel C."/>
            <person name="Tirone M."/>
            <person name="Mauro R."/>
            <person name="Lo Monaco A."/>
            <person name="Mauromicale G."/>
            <person name="Faccioli P."/>
            <person name="Cattivelli L."/>
            <person name="Rieseberg L."/>
            <person name="Michelmore R."/>
            <person name="Lanteri S."/>
        </authorList>
    </citation>
    <scope>NUCLEOTIDE SEQUENCE [LARGE SCALE GENOMIC DNA]</scope>
    <source>
        <strain evidence="2">2C</strain>
    </source>
</reference>
<feature type="transmembrane region" description="Helical" evidence="1">
    <location>
        <begin position="48"/>
        <end position="67"/>
    </location>
</feature>
<dbReference type="Gramene" id="KVI00330">
    <property type="protein sequence ID" value="KVI00330"/>
    <property type="gene ID" value="Ccrd_021449"/>
</dbReference>
<name>A0A118K075_CYNCS</name>
<evidence type="ECO:0000313" key="2">
    <source>
        <dbReference type="EMBL" id="KVI00330.1"/>
    </source>
</evidence>